<dbReference type="InterPro" id="IPR027372">
    <property type="entry name" value="Phytase-like_dom"/>
</dbReference>
<sequence length="412" mass="44800">MDRNTEGTTAYQPRIHIFSITFSPTTQSPSPPNLAFEYEDTILFSDPSGTPISGLDPTTVLKFRGYPDIPAATFTGNGFGGNGPGGTRVSIDPEGLVLDSRGGFWISDEYGPYIYHFTSKGRMNIAIRPTPAFIPLRNGTQSFASNNPPVYNPDQVPVPEIPTSGRSNNQGFEGLSYDPEKKALYTLLQSATIQDGGTAGTTRRHARLLKYDLSHRHGRAPRLVGEYVVRLPVFNDPTETKNPRTAAQSEILALGDGRFLLLARDSGFGRGQDETESVYRHIDVFSLASATNILGAYDGHNGSVSPAGVLKPDITAAETCSFLDINISSELAKFGLLNGGTDNDALGLLNEKWEGLALVPVEGHRGEYWLFASSDNDFITQEGYQNFGRDAFADSSGFNLLNQMLVFRVSIK</sequence>
<proteinExistence type="predicted"/>
<evidence type="ECO:0000313" key="3">
    <source>
        <dbReference type="Proteomes" id="UP000799429"/>
    </source>
</evidence>
<dbReference type="PANTHER" id="PTHR37957">
    <property type="entry name" value="BLR7070 PROTEIN"/>
    <property type="match status" value="1"/>
</dbReference>
<dbReference type="Pfam" id="PF13449">
    <property type="entry name" value="Phytase-like"/>
    <property type="match status" value="1"/>
</dbReference>
<dbReference type="PANTHER" id="PTHR37957:SF1">
    <property type="entry name" value="PHYTASE-LIKE DOMAIN-CONTAINING PROTEIN"/>
    <property type="match status" value="1"/>
</dbReference>
<evidence type="ECO:0000313" key="2">
    <source>
        <dbReference type="EMBL" id="KAF2839967.1"/>
    </source>
</evidence>
<dbReference type="AlphaFoldDB" id="A0A9P4VSK8"/>
<keyword evidence="3" id="KW-1185">Reference proteome</keyword>
<organism evidence="2 3">
    <name type="scientific">Patellaria atrata CBS 101060</name>
    <dbReference type="NCBI Taxonomy" id="1346257"/>
    <lineage>
        <taxon>Eukaryota</taxon>
        <taxon>Fungi</taxon>
        <taxon>Dikarya</taxon>
        <taxon>Ascomycota</taxon>
        <taxon>Pezizomycotina</taxon>
        <taxon>Dothideomycetes</taxon>
        <taxon>Dothideomycetes incertae sedis</taxon>
        <taxon>Patellariales</taxon>
        <taxon>Patellariaceae</taxon>
        <taxon>Patellaria</taxon>
    </lineage>
</organism>
<protein>
    <recommendedName>
        <fullName evidence="1">Phytase-like domain-containing protein</fullName>
    </recommendedName>
</protein>
<gene>
    <name evidence="2" type="ORF">M501DRAFT_1003455</name>
</gene>
<dbReference type="OrthoDB" id="425936at2759"/>
<dbReference type="Proteomes" id="UP000799429">
    <property type="component" value="Unassembled WGS sequence"/>
</dbReference>
<accession>A0A9P4VSK8</accession>
<evidence type="ECO:0000259" key="1">
    <source>
        <dbReference type="Pfam" id="PF13449"/>
    </source>
</evidence>
<name>A0A9P4VSK8_9PEZI</name>
<dbReference type="EMBL" id="MU006094">
    <property type="protein sequence ID" value="KAF2839967.1"/>
    <property type="molecule type" value="Genomic_DNA"/>
</dbReference>
<comment type="caution">
    <text evidence="2">The sequence shown here is derived from an EMBL/GenBank/DDBJ whole genome shotgun (WGS) entry which is preliminary data.</text>
</comment>
<reference evidence="2" key="1">
    <citation type="journal article" date="2020" name="Stud. Mycol.">
        <title>101 Dothideomycetes genomes: a test case for predicting lifestyles and emergence of pathogens.</title>
        <authorList>
            <person name="Haridas S."/>
            <person name="Albert R."/>
            <person name="Binder M."/>
            <person name="Bloem J."/>
            <person name="Labutti K."/>
            <person name="Salamov A."/>
            <person name="Andreopoulos B."/>
            <person name="Baker S."/>
            <person name="Barry K."/>
            <person name="Bills G."/>
            <person name="Bluhm B."/>
            <person name="Cannon C."/>
            <person name="Castanera R."/>
            <person name="Culley D."/>
            <person name="Daum C."/>
            <person name="Ezra D."/>
            <person name="Gonzalez J."/>
            <person name="Henrissat B."/>
            <person name="Kuo A."/>
            <person name="Liang C."/>
            <person name="Lipzen A."/>
            <person name="Lutzoni F."/>
            <person name="Magnuson J."/>
            <person name="Mondo S."/>
            <person name="Nolan M."/>
            <person name="Ohm R."/>
            <person name="Pangilinan J."/>
            <person name="Park H.-J."/>
            <person name="Ramirez L."/>
            <person name="Alfaro M."/>
            <person name="Sun H."/>
            <person name="Tritt A."/>
            <person name="Yoshinaga Y."/>
            <person name="Zwiers L.-H."/>
            <person name="Turgeon B."/>
            <person name="Goodwin S."/>
            <person name="Spatafora J."/>
            <person name="Crous P."/>
            <person name="Grigoriev I."/>
        </authorList>
    </citation>
    <scope>NUCLEOTIDE SEQUENCE</scope>
    <source>
        <strain evidence="2">CBS 101060</strain>
    </source>
</reference>
<feature type="domain" description="Phytase-like" evidence="1">
    <location>
        <begin position="67"/>
        <end position="378"/>
    </location>
</feature>